<gene>
    <name evidence="2" type="ORF">KDA_54840</name>
</gene>
<feature type="transmembrane region" description="Helical" evidence="1">
    <location>
        <begin position="6"/>
        <end position="24"/>
    </location>
</feature>
<keyword evidence="1" id="KW-1133">Transmembrane helix</keyword>
<name>A0A402BFE6_9CHLR</name>
<keyword evidence="1" id="KW-0812">Transmembrane</keyword>
<reference evidence="3" key="1">
    <citation type="submission" date="2018-12" db="EMBL/GenBank/DDBJ databases">
        <title>Tengunoibacter tsumagoiensis gen. nov., sp. nov., Dictyobacter kobayashii sp. nov., D. alpinus sp. nov., and D. joshuensis sp. nov. and description of Dictyobacteraceae fam. nov. within the order Ktedonobacterales isolated from Tengu-no-mugimeshi.</title>
        <authorList>
            <person name="Wang C.M."/>
            <person name="Zheng Y."/>
            <person name="Sakai Y."/>
            <person name="Toyoda A."/>
            <person name="Minakuchi Y."/>
            <person name="Abe K."/>
            <person name="Yokota A."/>
            <person name="Yabe S."/>
        </authorList>
    </citation>
    <scope>NUCLEOTIDE SEQUENCE [LARGE SCALE GENOMIC DNA]</scope>
    <source>
        <strain evidence="3">Uno16</strain>
    </source>
</reference>
<sequence length="96" mass="9807">MQILFWVIVIVLGALIAGALGLAMPGRGFGFLGDAAIGLIGSILGLFIFGFIAGALIPHMSLGFVGILLFATIGAFIVVAIVHMATKGRTTSTTSM</sequence>
<accession>A0A402BFE6</accession>
<keyword evidence="3" id="KW-1185">Reference proteome</keyword>
<dbReference type="RefSeq" id="WP_126630173.1">
    <property type="nucleotide sequence ID" value="NZ_BIFT01000002.1"/>
</dbReference>
<organism evidence="2 3">
    <name type="scientific">Dictyobacter alpinus</name>
    <dbReference type="NCBI Taxonomy" id="2014873"/>
    <lineage>
        <taxon>Bacteria</taxon>
        <taxon>Bacillati</taxon>
        <taxon>Chloroflexota</taxon>
        <taxon>Ktedonobacteria</taxon>
        <taxon>Ktedonobacterales</taxon>
        <taxon>Dictyobacteraceae</taxon>
        <taxon>Dictyobacter</taxon>
    </lineage>
</organism>
<evidence type="ECO:0000256" key="1">
    <source>
        <dbReference type="SAM" id="Phobius"/>
    </source>
</evidence>
<dbReference type="AlphaFoldDB" id="A0A402BFE6"/>
<evidence type="ECO:0000313" key="2">
    <source>
        <dbReference type="EMBL" id="GCE30000.1"/>
    </source>
</evidence>
<comment type="caution">
    <text evidence="2">The sequence shown here is derived from an EMBL/GenBank/DDBJ whole genome shotgun (WGS) entry which is preliminary data.</text>
</comment>
<feature type="transmembrane region" description="Helical" evidence="1">
    <location>
        <begin position="63"/>
        <end position="86"/>
    </location>
</feature>
<dbReference type="EMBL" id="BIFT01000002">
    <property type="protein sequence ID" value="GCE30000.1"/>
    <property type="molecule type" value="Genomic_DNA"/>
</dbReference>
<evidence type="ECO:0008006" key="4">
    <source>
        <dbReference type="Google" id="ProtNLM"/>
    </source>
</evidence>
<proteinExistence type="predicted"/>
<evidence type="ECO:0000313" key="3">
    <source>
        <dbReference type="Proteomes" id="UP000287171"/>
    </source>
</evidence>
<keyword evidence="1" id="KW-0472">Membrane</keyword>
<feature type="transmembrane region" description="Helical" evidence="1">
    <location>
        <begin position="36"/>
        <end position="57"/>
    </location>
</feature>
<protein>
    <recommendedName>
        <fullName evidence="4">Transglycosylase</fullName>
    </recommendedName>
</protein>
<dbReference type="Proteomes" id="UP000287171">
    <property type="component" value="Unassembled WGS sequence"/>
</dbReference>